<dbReference type="GO" id="GO:0007165">
    <property type="term" value="P:signal transduction"/>
    <property type="evidence" value="ECO:0007669"/>
    <property type="project" value="InterPro"/>
</dbReference>
<dbReference type="InterPro" id="IPR000157">
    <property type="entry name" value="TIR_dom"/>
</dbReference>
<dbReference type="PROSITE" id="PS51534">
    <property type="entry name" value="SEFIR"/>
    <property type="match status" value="1"/>
</dbReference>
<sequence length="435" mass="50052">MRYSELFNINPSQLDRLGVFNANVNEDSNLHIDPSLLKDCTIPEFKDSYEKFLNYFSAVFKLAGSAGTNIRCFKELVFRLKFKEIANTGLGYSKNNKSGNAIGGKLAEQIAKSVIELYDMGIDDPVIFELLPFFEDGIGADRISDMTTYILVENFLLYTQRVCKELNIPTFPCITYRSRKYNLPLYNGKGLIFVPCAILCDLPTAKDWDDIDGVCSYNSALRRRICQEIGITLSDAYKLPKFKIKEFLLNHTDEFKEFIHEWKSKTHVSINQKSNLRMQCTRKDNMPLVFISYSWDDNQHRKWVKSLADSLRKYDIVVRLDQYLPKGTPLTRFMMEGIKNADKVLIIGTPLYKEKAEAYVGGTNVEHQIININIGKNFEDPKFIPILRRGTFETSFTDLIGDRTGYDFRDDSQFSELVDDLASEILQAFQSEKIQ</sequence>
<gene>
    <name evidence="2" type="ORF">F7D57_03190</name>
</gene>
<evidence type="ECO:0000313" key="3">
    <source>
        <dbReference type="Proteomes" id="UP000405805"/>
    </source>
</evidence>
<proteinExistence type="predicted"/>
<comment type="caution">
    <text evidence="2">The sequence shown here is derived from an EMBL/GenBank/DDBJ whole genome shotgun (WGS) entry which is preliminary data.</text>
</comment>
<dbReference type="RefSeq" id="WP_153096354.1">
    <property type="nucleotide sequence ID" value="NZ_VZBP01000047.1"/>
</dbReference>
<evidence type="ECO:0000259" key="1">
    <source>
        <dbReference type="PROSITE" id="PS51534"/>
    </source>
</evidence>
<dbReference type="EMBL" id="VZBP01000047">
    <property type="protein sequence ID" value="MQO08745.1"/>
    <property type="molecule type" value="Genomic_DNA"/>
</dbReference>
<dbReference type="Pfam" id="PF13676">
    <property type="entry name" value="TIR_2"/>
    <property type="match status" value="1"/>
</dbReference>
<dbReference type="InterPro" id="IPR013568">
    <property type="entry name" value="SEFIR_dom"/>
</dbReference>
<keyword evidence="2" id="KW-0675">Receptor</keyword>
<feature type="domain" description="SEFIR" evidence="1">
    <location>
        <begin position="286"/>
        <end position="417"/>
    </location>
</feature>
<dbReference type="Proteomes" id="UP000405805">
    <property type="component" value="Unassembled WGS sequence"/>
</dbReference>
<evidence type="ECO:0000313" key="2">
    <source>
        <dbReference type="EMBL" id="MQO08745.1"/>
    </source>
</evidence>
<dbReference type="Gene3D" id="3.40.50.10140">
    <property type="entry name" value="Toll/interleukin-1 receptor homology (TIR) domain"/>
    <property type="match status" value="1"/>
</dbReference>
<organism evidence="2 3">
    <name type="scientific">Segatella copri</name>
    <dbReference type="NCBI Taxonomy" id="165179"/>
    <lineage>
        <taxon>Bacteria</taxon>
        <taxon>Pseudomonadati</taxon>
        <taxon>Bacteroidota</taxon>
        <taxon>Bacteroidia</taxon>
        <taxon>Bacteroidales</taxon>
        <taxon>Prevotellaceae</taxon>
        <taxon>Segatella</taxon>
    </lineage>
</organism>
<accession>A0AA90VEH0</accession>
<dbReference type="AlphaFoldDB" id="A0AA90VEH0"/>
<dbReference type="SUPFAM" id="SSF52200">
    <property type="entry name" value="Toll/Interleukin receptor TIR domain"/>
    <property type="match status" value="1"/>
</dbReference>
<protein>
    <submittedName>
        <fullName evidence="2">Toll/interleukin-1 receptor domain-containing protein</fullName>
    </submittedName>
</protein>
<dbReference type="InterPro" id="IPR035897">
    <property type="entry name" value="Toll_tir_struct_dom_sf"/>
</dbReference>
<reference evidence="3" key="1">
    <citation type="submission" date="2019-09" db="EMBL/GenBank/DDBJ databases">
        <title>Distinct polysaccharide growth profiles of human intestinal Prevotella copri isolates.</title>
        <authorList>
            <person name="Fehlner-Peach H."/>
            <person name="Magnabosco C."/>
            <person name="Raghavan V."/>
            <person name="Scher J.U."/>
            <person name="Tett A."/>
            <person name="Cox L.M."/>
            <person name="Gottsegen C."/>
            <person name="Watters A."/>
            <person name="Wiltshire- Gordon J.D."/>
            <person name="Segata N."/>
            <person name="Bonneau R."/>
            <person name="Littman D.R."/>
        </authorList>
    </citation>
    <scope>NUCLEOTIDE SEQUENCE [LARGE SCALE GENOMIC DNA]</scope>
    <source>
        <strain evidence="3">iA624</strain>
    </source>
</reference>
<name>A0AA90VEH0_9BACT</name>